<evidence type="ECO:0000313" key="2">
    <source>
        <dbReference type="Proteomes" id="UP000232003"/>
    </source>
</evidence>
<keyword evidence="2" id="KW-1185">Reference proteome</keyword>
<protein>
    <submittedName>
        <fullName evidence="1">Uncharacterized protein</fullName>
    </submittedName>
</protein>
<reference evidence="1 2" key="1">
    <citation type="submission" date="2017-11" db="EMBL/GenBank/DDBJ databases">
        <title>Complete genome of a free-living desiccation-tolerant cyanobacterium and its photosynthetic adaptation to extreme terrestrial habitat.</title>
        <authorList>
            <person name="Shang J."/>
        </authorList>
    </citation>
    <scope>NUCLEOTIDE SEQUENCE [LARGE SCALE GENOMIC DNA]</scope>
    <source>
        <strain evidence="1 2">CCNUN1</strain>
    </source>
</reference>
<gene>
    <name evidence="1" type="ORF">COO91_02466</name>
</gene>
<organism evidence="1 2">
    <name type="scientific">Nostoc flagelliforme CCNUN1</name>
    <dbReference type="NCBI Taxonomy" id="2038116"/>
    <lineage>
        <taxon>Bacteria</taxon>
        <taxon>Bacillati</taxon>
        <taxon>Cyanobacteriota</taxon>
        <taxon>Cyanophyceae</taxon>
        <taxon>Nostocales</taxon>
        <taxon>Nostocaceae</taxon>
        <taxon>Nostoc</taxon>
    </lineage>
</organism>
<sequence length="38" mass="4534">MPLLWLTMPLFRLTMALFRLTMPLHQPAKINSRIILVR</sequence>
<dbReference type="Proteomes" id="UP000232003">
    <property type="component" value="Chromosome"/>
</dbReference>
<dbReference type="EMBL" id="CP024785">
    <property type="protein sequence ID" value="AUB36551.1"/>
    <property type="molecule type" value="Genomic_DNA"/>
</dbReference>
<evidence type="ECO:0000313" key="1">
    <source>
        <dbReference type="EMBL" id="AUB36551.1"/>
    </source>
</evidence>
<accession>A0A2K8SM89</accession>
<proteinExistence type="predicted"/>
<name>A0A2K8SM89_9NOSO</name>
<dbReference type="AlphaFoldDB" id="A0A2K8SM89"/>
<dbReference type="KEGG" id="nfl:COO91_02466"/>